<proteinExistence type="predicted"/>
<dbReference type="AlphaFoldDB" id="B4Q935"/>
<organism evidence="1 2">
    <name type="scientific">Drosophila simulans</name>
    <name type="common">Fruit fly</name>
    <dbReference type="NCBI Taxonomy" id="7240"/>
    <lineage>
        <taxon>Eukaryota</taxon>
        <taxon>Metazoa</taxon>
        <taxon>Ecdysozoa</taxon>
        <taxon>Arthropoda</taxon>
        <taxon>Hexapoda</taxon>
        <taxon>Insecta</taxon>
        <taxon>Pterygota</taxon>
        <taxon>Neoptera</taxon>
        <taxon>Endopterygota</taxon>
        <taxon>Diptera</taxon>
        <taxon>Brachycera</taxon>
        <taxon>Muscomorpha</taxon>
        <taxon>Ephydroidea</taxon>
        <taxon>Drosophilidae</taxon>
        <taxon>Drosophila</taxon>
        <taxon>Sophophora</taxon>
    </lineage>
</organism>
<dbReference type="OrthoDB" id="10038993at2759"/>
<dbReference type="HOGENOM" id="CLU_2335863_0_0_1"/>
<name>B4Q935_DROSI</name>
<dbReference type="STRING" id="7240.B4Q935"/>
<evidence type="ECO:0000313" key="1">
    <source>
        <dbReference type="EMBL" id="EDX03574.1"/>
    </source>
</evidence>
<dbReference type="Proteomes" id="UP000000304">
    <property type="component" value="Chromosome 2L"/>
</dbReference>
<accession>B4Q935</accession>
<protein>
    <submittedName>
        <fullName evidence="1">GD22777</fullName>
    </submittedName>
</protein>
<dbReference type="EMBL" id="CM000361">
    <property type="protein sequence ID" value="EDX03574.1"/>
    <property type="molecule type" value="Genomic_DNA"/>
</dbReference>
<evidence type="ECO:0000313" key="2">
    <source>
        <dbReference type="Proteomes" id="UP000000304"/>
    </source>
</evidence>
<gene>
    <name evidence="1" type="primary">Dsim\GD22777</name>
    <name evidence="1" type="ORF">Dsim_GD22777</name>
</gene>
<keyword evidence="2" id="KW-1185">Reference proteome</keyword>
<reference evidence="1 2" key="1">
    <citation type="journal article" date="2007" name="Nature">
        <title>Evolution of genes and genomes on the Drosophila phylogeny.</title>
        <authorList>
            <consortium name="Drosophila 12 Genomes Consortium"/>
            <person name="Clark A.G."/>
            <person name="Eisen M.B."/>
            <person name="Smith D.R."/>
            <person name="Bergman C.M."/>
            <person name="Oliver B."/>
            <person name="Markow T.A."/>
            <person name="Kaufman T.C."/>
            <person name="Kellis M."/>
            <person name="Gelbart W."/>
            <person name="Iyer V.N."/>
            <person name="Pollard D.A."/>
            <person name="Sackton T.B."/>
            <person name="Larracuente A.M."/>
            <person name="Singh N.D."/>
            <person name="Abad J.P."/>
            <person name="Abt D.N."/>
            <person name="Adryan B."/>
            <person name="Aguade M."/>
            <person name="Akashi H."/>
            <person name="Anderson W.W."/>
            <person name="Aquadro C.F."/>
            <person name="Ardell D.H."/>
            <person name="Arguello R."/>
            <person name="Artieri C.G."/>
            <person name="Barbash D.A."/>
            <person name="Barker D."/>
            <person name="Barsanti P."/>
            <person name="Batterham P."/>
            <person name="Batzoglou S."/>
            <person name="Begun D."/>
            <person name="Bhutkar A."/>
            <person name="Blanco E."/>
            <person name="Bosak S.A."/>
            <person name="Bradley R.K."/>
            <person name="Brand A.D."/>
            <person name="Brent M.R."/>
            <person name="Brooks A.N."/>
            <person name="Brown R.H."/>
            <person name="Butlin R.K."/>
            <person name="Caggese C."/>
            <person name="Calvi B.R."/>
            <person name="Bernardo de Carvalho A."/>
            <person name="Caspi A."/>
            <person name="Castrezana S."/>
            <person name="Celniker S.E."/>
            <person name="Chang J.L."/>
            <person name="Chapple C."/>
            <person name="Chatterji S."/>
            <person name="Chinwalla A."/>
            <person name="Civetta A."/>
            <person name="Clifton S.W."/>
            <person name="Comeron J.M."/>
            <person name="Costello J.C."/>
            <person name="Coyne J.A."/>
            <person name="Daub J."/>
            <person name="David R.G."/>
            <person name="Delcher A.L."/>
            <person name="Delehaunty K."/>
            <person name="Do C.B."/>
            <person name="Ebling H."/>
            <person name="Edwards K."/>
            <person name="Eickbush T."/>
            <person name="Evans J.D."/>
            <person name="Filipski A."/>
            <person name="Findeiss S."/>
            <person name="Freyhult E."/>
            <person name="Fulton L."/>
            <person name="Fulton R."/>
            <person name="Garcia A.C."/>
            <person name="Gardiner A."/>
            <person name="Garfield D.A."/>
            <person name="Garvin B.E."/>
            <person name="Gibson G."/>
            <person name="Gilbert D."/>
            <person name="Gnerre S."/>
            <person name="Godfrey J."/>
            <person name="Good R."/>
            <person name="Gotea V."/>
            <person name="Gravely B."/>
            <person name="Greenberg A.J."/>
            <person name="Griffiths-Jones S."/>
            <person name="Gross S."/>
            <person name="Guigo R."/>
            <person name="Gustafson E.A."/>
            <person name="Haerty W."/>
            <person name="Hahn M.W."/>
            <person name="Halligan D.L."/>
            <person name="Halpern A.L."/>
            <person name="Halter G.M."/>
            <person name="Han M.V."/>
            <person name="Heger A."/>
            <person name="Hillier L."/>
            <person name="Hinrichs A.S."/>
            <person name="Holmes I."/>
            <person name="Hoskins R.A."/>
            <person name="Hubisz M.J."/>
            <person name="Hultmark D."/>
            <person name="Huntley M.A."/>
            <person name="Jaffe D.B."/>
            <person name="Jagadeeshan S."/>
            <person name="Jeck W.R."/>
            <person name="Johnson J."/>
            <person name="Jones C.D."/>
            <person name="Jordan W.C."/>
            <person name="Karpen G.H."/>
            <person name="Kataoka E."/>
            <person name="Keightley P.D."/>
            <person name="Kheradpour P."/>
            <person name="Kirkness E.F."/>
            <person name="Koerich L.B."/>
            <person name="Kristiansen K."/>
            <person name="Kudrna D."/>
            <person name="Kulathinal R.J."/>
            <person name="Kumar S."/>
            <person name="Kwok R."/>
            <person name="Lander E."/>
            <person name="Langley C.H."/>
            <person name="Lapoint R."/>
            <person name="Lazzaro B.P."/>
            <person name="Lee S.J."/>
            <person name="Levesque L."/>
            <person name="Li R."/>
            <person name="Lin C.F."/>
            <person name="Lin M.F."/>
            <person name="Lindblad-Toh K."/>
            <person name="Llopart A."/>
            <person name="Long M."/>
            <person name="Low L."/>
            <person name="Lozovsky E."/>
            <person name="Lu J."/>
            <person name="Luo M."/>
            <person name="Machado C.A."/>
            <person name="Makalowski W."/>
            <person name="Marzo M."/>
            <person name="Matsuda M."/>
            <person name="Matzkin L."/>
            <person name="McAllister B."/>
            <person name="McBride C.S."/>
            <person name="McKernan B."/>
            <person name="McKernan K."/>
            <person name="Mendez-Lago M."/>
            <person name="Minx P."/>
            <person name="Mollenhauer M.U."/>
            <person name="Montooth K."/>
            <person name="Mount S.M."/>
            <person name="Mu X."/>
            <person name="Myers E."/>
            <person name="Negre B."/>
            <person name="Newfeld S."/>
            <person name="Nielsen R."/>
            <person name="Noor M.A."/>
            <person name="O'Grady P."/>
            <person name="Pachter L."/>
            <person name="Papaceit M."/>
            <person name="Parisi M.J."/>
            <person name="Parisi M."/>
            <person name="Parts L."/>
            <person name="Pedersen J.S."/>
            <person name="Pesole G."/>
            <person name="Phillippy A.M."/>
            <person name="Ponting C.P."/>
            <person name="Pop M."/>
            <person name="Porcelli D."/>
            <person name="Powell J.R."/>
            <person name="Prohaska S."/>
            <person name="Pruitt K."/>
            <person name="Puig M."/>
            <person name="Quesneville H."/>
            <person name="Ram K.R."/>
            <person name="Rand D."/>
            <person name="Rasmussen M.D."/>
            <person name="Reed L.K."/>
            <person name="Reenan R."/>
            <person name="Reily A."/>
            <person name="Remington K.A."/>
            <person name="Rieger T.T."/>
            <person name="Ritchie M.G."/>
            <person name="Robin C."/>
            <person name="Rogers Y.H."/>
            <person name="Rohde C."/>
            <person name="Rozas J."/>
            <person name="Rubenfield M.J."/>
            <person name="Ruiz A."/>
            <person name="Russo S."/>
            <person name="Salzberg S.L."/>
            <person name="Sanchez-Gracia A."/>
            <person name="Saranga D.J."/>
            <person name="Sato H."/>
            <person name="Schaeffer S.W."/>
            <person name="Schatz M.C."/>
            <person name="Schlenke T."/>
            <person name="Schwartz R."/>
            <person name="Segarra C."/>
            <person name="Singh R.S."/>
            <person name="Sirot L."/>
            <person name="Sirota M."/>
            <person name="Sisneros N.B."/>
            <person name="Smith C.D."/>
            <person name="Smith T.F."/>
            <person name="Spieth J."/>
            <person name="Stage D.E."/>
            <person name="Stark A."/>
            <person name="Stephan W."/>
            <person name="Strausberg R.L."/>
            <person name="Strempel S."/>
            <person name="Sturgill D."/>
            <person name="Sutton G."/>
            <person name="Sutton G.G."/>
            <person name="Tao W."/>
            <person name="Teichmann S."/>
            <person name="Tobari Y.N."/>
            <person name="Tomimura Y."/>
            <person name="Tsolas J.M."/>
            <person name="Valente V.L."/>
            <person name="Venter E."/>
            <person name="Venter J.C."/>
            <person name="Vicario S."/>
            <person name="Vieira F.G."/>
            <person name="Vilella A.J."/>
            <person name="Villasante A."/>
            <person name="Walenz B."/>
            <person name="Wang J."/>
            <person name="Wasserman M."/>
            <person name="Watts T."/>
            <person name="Wilson D."/>
            <person name="Wilson R.K."/>
            <person name="Wing R.A."/>
            <person name="Wolfner M.F."/>
            <person name="Wong A."/>
            <person name="Wong G.K."/>
            <person name="Wu C.I."/>
            <person name="Wu G."/>
            <person name="Yamamoto D."/>
            <person name="Yang H.P."/>
            <person name="Yang S.P."/>
            <person name="Yorke J.A."/>
            <person name="Yoshida K."/>
            <person name="Zdobnov E."/>
            <person name="Zhang P."/>
            <person name="Zhang Y."/>
            <person name="Zimin A.V."/>
            <person name="Baldwin J."/>
            <person name="Abdouelleil A."/>
            <person name="Abdulkadir J."/>
            <person name="Abebe A."/>
            <person name="Abera B."/>
            <person name="Abreu J."/>
            <person name="Acer S.C."/>
            <person name="Aftuck L."/>
            <person name="Alexander A."/>
            <person name="An P."/>
            <person name="Anderson E."/>
            <person name="Anderson S."/>
            <person name="Arachi H."/>
            <person name="Azer M."/>
            <person name="Bachantsang P."/>
            <person name="Barry A."/>
            <person name="Bayul T."/>
            <person name="Berlin A."/>
            <person name="Bessette D."/>
            <person name="Bloom T."/>
            <person name="Blye J."/>
            <person name="Boguslavskiy L."/>
            <person name="Bonnet C."/>
            <person name="Boukhgalter B."/>
            <person name="Bourzgui I."/>
            <person name="Brown A."/>
            <person name="Cahill P."/>
            <person name="Channer S."/>
            <person name="Cheshatsang Y."/>
            <person name="Chuda L."/>
            <person name="Citroen M."/>
            <person name="Collymore A."/>
            <person name="Cooke P."/>
            <person name="Costello M."/>
            <person name="D'Aco K."/>
            <person name="Daza R."/>
            <person name="De Haan G."/>
            <person name="DeGray S."/>
            <person name="DeMaso C."/>
            <person name="Dhargay N."/>
            <person name="Dooley K."/>
            <person name="Dooley E."/>
            <person name="Doricent M."/>
            <person name="Dorje P."/>
            <person name="Dorjee K."/>
            <person name="Dupes A."/>
            <person name="Elong R."/>
            <person name="Falk J."/>
            <person name="Farina A."/>
            <person name="Faro S."/>
            <person name="Ferguson D."/>
            <person name="Fisher S."/>
            <person name="Foley C.D."/>
            <person name="Franke A."/>
            <person name="Friedrich D."/>
            <person name="Gadbois L."/>
            <person name="Gearin G."/>
            <person name="Gearin C.R."/>
            <person name="Giannoukos G."/>
            <person name="Goode T."/>
            <person name="Graham J."/>
            <person name="Grandbois E."/>
            <person name="Grewal S."/>
            <person name="Gyaltsen K."/>
            <person name="Hafez N."/>
            <person name="Hagos B."/>
            <person name="Hall J."/>
            <person name="Henson C."/>
            <person name="Hollinger A."/>
            <person name="Honan T."/>
            <person name="Huard M.D."/>
            <person name="Hughes L."/>
            <person name="Hurhula B."/>
            <person name="Husby M.E."/>
            <person name="Kamat A."/>
            <person name="Kanga B."/>
            <person name="Kashin S."/>
            <person name="Khazanovich D."/>
            <person name="Kisner P."/>
            <person name="Lance K."/>
            <person name="Lara M."/>
            <person name="Lee W."/>
            <person name="Lennon N."/>
            <person name="Letendre F."/>
            <person name="LeVine R."/>
            <person name="Lipovsky A."/>
            <person name="Liu X."/>
            <person name="Liu J."/>
            <person name="Liu S."/>
            <person name="Lokyitsang T."/>
            <person name="Lokyitsang Y."/>
            <person name="Lubonja R."/>
            <person name="Lui A."/>
            <person name="MacDonald P."/>
            <person name="Magnisalis V."/>
            <person name="Maru K."/>
            <person name="Matthews C."/>
            <person name="McCusker W."/>
            <person name="McDonough S."/>
            <person name="Mehta T."/>
            <person name="Meldrim J."/>
            <person name="Meneus L."/>
            <person name="Mihai O."/>
            <person name="Mihalev A."/>
            <person name="Mihova T."/>
            <person name="Mittelman R."/>
            <person name="Mlenga V."/>
            <person name="Montmayeur A."/>
            <person name="Mulrain L."/>
            <person name="Navidi A."/>
            <person name="Naylor J."/>
            <person name="Negash T."/>
            <person name="Nguyen T."/>
            <person name="Nguyen N."/>
            <person name="Nicol R."/>
            <person name="Norbu C."/>
            <person name="Norbu N."/>
            <person name="Novod N."/>
            <person name="O'Neill B."/>
            <person name="Osman S."/>
            <person name="Markiewicz E."/>
            <person name="Oyono O.L."/>
            <person name="Patti C."/>
            <person name="Phunkhang P."/>
            <person name="Pierre F."/>
            <person name="Priest M."/>
            <person name="Raghuraman S."/>
            <person name="Rege F."/>
            <person name="Reyes R."/>
            <person name="Rise C."/>
            <person name="Rogov P."/>
            <person name="Ross K."/>
            <person name="Ryan E."/>
            <person name="Settipalli S."/>
            <person name="Shea T."/>
            <person name="Sherpa N."/>
            <person name="Shi L."/>
            <person name="Shih D."/>
            <person name="Sparrow T."/>
            <person name="Spaulding J."/>
            <person name="Stalker J."/>
            <person name="Stange-Thomann N."/>
            <person name="Stavropoulos S."/>
            <person name="Stone C."/>
            <person name="Strader C."/>
            <person name="Tesfaye S."/>
            <person name="Thomson T."/>
            <person name="Thoulutsang Y."/>
            <person name="Thoulutsang D."/>
            <person name="Topham K."/>
            <person name="Topping I."/>
            <person name="Tsamla T."/>
            <person name="Vassiliev H."/>
            <person name="Vo A."/>
            <person name="Wangchuk T."/>
            <person name="Wangdi T."/>
            <person name="Weiand M."/>
            <person name="Wilkinson J."/>
            <person name="Wilson A."/>
            <person name="Yadav S."/>
            <person name="Young G."/>
            <person name="Yu Q."/>
            <person name="Zembek L."/>
            <person name="Zhong D."/>
            <person name="Zimmer A."/>
            <person name="Zwirko Z."/>
            <person name="Jaffe D.B."/>
            <person name="Alvarez P."/>
            <person name="Brockman W."/>
            <person name="Butler J."/>
            <person name="Chin C."/>
            <person name="Gnerre S."/>
            <person name="Grabherr M."/>
            <person name="Kleber M."/>
            <person name="Mauceli E."/>
            <person name="MacCallum I."/>
        </authorList>
    </citation>
    <scope>NUCLEOTIDE SEQUENCE [LARGE SCALE GENOMIC DNA]</scope>
    <source>
        <strain evidence="2">white501</strain>
    </source>
</reference>
<sequence>MDTASNLTKSIDRGATLTNRGANLTKSVIEPRDFTKVIHQGANLTLSMDQLPLLEHISMPSGLDILSSKCSSNVEKLGQETDDALDVTLTSLAQDRPT</sequence>